<proteinExistence type="inferred from homology"/>
<dbReference type="InterPro" id="IPR006050">
    <property type="entry name" value="DNA_photolyase_N"/>
</dbReference>
<gene>
    <name evidence="9" type="ORF">INT47_002068</name>
</gene>
<evidence type="ECO:0000256" key="3">
    <source>
        <dbReference type="ARBA" id="ARBA00022827"/>
    </source>
</evidence>
<dbReference type="OrthoDB" id="435881at2759"/>
<dbReference type="InterPro" id="IPR014133">
    <property type="entry name" value="Cry_DASH"/>
</dbReference>
<evidence type="ECO:0000256" key="7">
    <source>
        <dbReference type="RuleBase" id="RU367151"/>
    </source>
</evidence>
<feature type="site" description="Electron transfer via tryptophanyl radical" evidence="6">
    <location>
        <position position="361"/>
    </location>
</feature>
<dbReference type="Pfam" id="PF03441">
    <property type="entry name" value="FAD_binding_7"/>
    <property type="match status" value="1"/>
</dbReference>
<organism evidence="9 10">
    <name type="scientific">Mucor saturninus</name>
    <dbReference type="NCBI Taxonomy" id="64648"/>
    <lineage>
        <taxon>Eukaryota</taxon>
        <taxon>Fungi</taxon>
        <taxon>Fungi incertae sedis</taxon>
        <taxon>Mucoromycota</taxon>
        <taxon>Mucoromycotina</taxon>
        <taxon>Mucoromycetes</taxon>
        <taxon>Mucorales</taxon>
        <taxon>Mucorineae</taxon>
        <taxon>Mucoraceae</taxon>
        <taxon>Mucor</taxon>
    </lineage>
</organism>
<feature type="domain" description="Photolyase/cryptochrome alpha/beta" evidence="8">
    <location>
        <begin position="5"/>
        <end position="155"/>
    </location>
</feature>
<dbReference type="InterPro" id="IPR036155">
    <property type="entry name" value="Crypto/Photolyase_N_sf"/>
</dbReference>
<sequence length="545" mass="64383">MLHKPINICFFRNIFRVHDNQSLHHAIQSSKHVLPVVCLDPRLMDISLLNDKLGLENVTPKTHTFGLERCANFRTSYIIESIMALKQELIKRNSDLLILFGTPEDLFPALQKHLAKNHYQLEKIHTHKEYAFEELAVEKTLSKTLPMVYHHDTTMVHPDDVDFDNTYKVYTHFRKRIEKMDKPVRDPLEIPKELPFFPKEAIEFQPNGEQHLQALYKDASVKSDQRNAFPWKGGEQIAKERLNDYLFKSDGVIDYKQTRNGLIGTEYSTKFSVFLSHGCLSPRFIWHEMERHKKEHKRNIKAAGDEDGIYWVKFELLWRDFFRYLVMGNGKKIFLLHGFRNMAPLEEDQKKPKNSYLDKVWKTNDEYFNKWKTGQTGSPFIDACMRELMYTGFMNNRGRQNVASYLAKDLEIDWRLGAEYFESILKDHDVYSNYGNWQYVSGVGCDPREGFRHFNVLKQSKDYDPEGFYIKLWCPELQDLPSHYVHCPWLMSAEEQKQYNCVIGRDYPEPMSMMESWKRHYPTAAKGSNKITKYLDTKNKKIKVK</sequence>
<dbReference type="SUPFAM" id="SSF52425">
    <property type="entry name" value="Cryptochrome/photolyase, N-terminal domain"/>
    <property type="match status" value="1"/>
</dbReference>
<evidence type="ECO:0000256" key="2">
    <source>
        <dbReference type="ARBA" id="ARBA00022630"/>
    </source>
</evidence>
<dbReference type="GO" id="GO:0071949">
    <property type="term" value="F:FAD binding"/>
    <property type="evidence" value="ECO:0007669"/>
    <property type="project" value="TreeGrafter"/>
</dbReference>
<comment type="function">
    <text evidence="7">May have a photoreceptor function.</text>
</comment>
<dbReference type="GO" id="GO:0000719">
    <property type="term" value="P:photoreactive repair"/>
    <property type="evidence" value="ECO:0007669"/>
    <property type="project" value="TreeGrafter"/>
</dbReference>
<feature type="binding site" evidence="5">
    <location>
        <begin position="427"/>
        <end position="429"/>
    </location>
    <ligand>
        <name>FAD</name>
        <dbReference type="ChEBI" id="CHEBI:57692"/>
    </ligand>
</feature>
<dbReference type="PRINTS" id="PR00147">
    <property type="entry name" value="DNAPHOTLYASE"/>
</dbReference>
<reference evidence="9" key="1">
    <citation type="submission" date="2020-12" db="EMBL/GenBank/DDBJ databases">
        <title>Metabolic potential, ecology and presence of endohyphal bacteria is reflected in genomic diversity of Mucoromycotina.</title>
        <authorList>
            <person name="Muszewska A."/>
            <person name="Okrasinska A."/>
            <person name="Steczkiewicz K."/>
            <person name="Drgas O."/>
            <person name="Orlowska M."/>
            <person name="Perlinska-Lenart U."/>
            <person name="Aleksandrzak-Piekarczyk T."/>
            <person name="Szatraj K."/>
            <person name="Zielenkiewicz U."/>
            <person name="Pilsyk S."/>
            <person name="Malc E."/>
            <person name="Mieczkowski P."/>
            <person name="Kruszewska J.S."/>
            <person name="Biernat P."/>
            <person name="Pawlowska J."/>
        </authorList>
    </citation>
    <scope>NUCLEOTIDE SEQUENCE</scope>
    <source>
        <strain evidence="9">WA0000017839</strain>
    </source>
</reference>
<protein>
    <recommendedName>
        <fullName evidence="7">Cryptochrome DASH</fullName>
    </recommendedName>
</protein>
<keyword evidence="10" id="KW-1185">Reference proteome</keyword>
<dbReference type="InterPro" id="IPR002081">
    <property type="entry name" value="Cryptochrome/DNA_photolyase_1"/>
</dbReference>
<comment type="cofactor">
    <cofactor evidence="5 7">
        <name>FAD</name>
        <dbReference type="ChEBI" id="CHEBI:57692"/>
    </cofactor>
    <text evidence="5 7">Binds 1 FAD per subunit.</text>
</comment>
<dbReference type="InterPro" id="IPR005101">
    <property type="entry name" value="Cryptochr/Photolyase_FAD-bd"/>
</dbReference>
<feature type="site" description="Electron transfer via tryptophanyl radical" evidence="6">
    <location>
        <position position="414"/>
    </location>
</feature>
<dbReference type="PANTHER" id="PTHR11455">
    <property type="entry name" value="CRYPTOCHROME"/>
    <property type="match status" value="1"/>
</dbReference>
<dbReference type="InterPro" id="IPR014729">
    <property type="entry name" value="Rossmann-like_a/b/a_fold"/>
</dbReference>
<dbReference type="PANTHER" id="PTHR11455:SF22">
    <property type="entry name" value="CRYPTOCHROME DASH"/>
    <property type="match status" value="1"/>
</dbReference>
<dbReference type="PROSITE" id="PS51645">
    <property type="entry name" value="PHR_CRY_ALPHA_BETA"/>
    <property type="match status" value="1"/>
</dbReference>
<comment type="cofactor">
    <cofactor evidence="7">
        <name>(6R)-5,10-methylene-5,6,7,8-tetrahydrofolate</name>
        <dbReference type="ChEBI" id="CHEBI:15636"/>
    </cofactor>
    <text evidence="7">Binds 1 5,10-methenyltetrahydrofolate (MTHF) per subunit.</text>
</comment>
<evidence type="ECO:0000256" key="1">
    <source>
        <dbReference type="ARBA" id="ARBA00005862"/>
    </source>
</evidence>
<keyword evidence="2 5" id="KW-0285">Flavoprotein</keyword>
<feature type="binding site" evidence="5">
    <location>
        <begin position="268"/>
        <end position="272"/>
    </location>
    <ligand>
        <name>FAD</name>
        <dbReference type="ChEBI" id="CHEBI:57692"/>
    </ligand>
</feature>
<dbReference type="Gene3D" id="3.40.50.620">
    <property type="entry name" value="HUPs"/>
    <property type="match status" value="1"/>
</dbReference>
<dbReference type="EMBL" id="JAEPRD010000058">
    <property type="protein sequence ID" value="KAG2202636.1"/>
    <property type="molecule type" value="Genomic_DNA"/>
</dbReference>
<comment type="caution">
    <text evidence="9">The sequence shown here is derived from an EMBL/GenBank/DDBJ whole genome shotgun (WGS) entry which is preliminary data.</text>
</comment>
<keyword evidence="4 7" id="KW-0157">Chromophore</keyword>
<dbReference type="SUPFAM" id="SSF48173">
    <property type="entry name" value="Cryptochrome/photolyase FAD-binding domain"/>
    <property type="match status" value="1"/>
</dbReference>
<dbReference type="Gene3D" id="1.10.579.10">
    <property type="entry name" value="DNA Cyclobutane Dipyrimidine Photolyase, subunit A, domain 3"/>
    <property type="match status" value="1"/>
</dbReference>
<evidence type="ECO:0000313" key="9">
    <source>
        <dbReference type="EMBL" id="KAG2202636.1"/>
    </source>
</evidence>
<evidence type="ECO:0000256" key="4">
    <source>
        <dbReference type="ARBA" id="ARBA00022991"/>
    </source>
</evidence>
<dbReference type="AlphaFoldDB" id="A0A8H7R3R4"/>
<name>A0A8H7R3R4_9FUNG</name>
<keyword evidence="3 5" id="KW-0274">FAD</keyword>
<dbReference type="Pfam" id="PF00875">
    <property type="entry name" value="DNA_photolyase"/>
    <property type="match status" value="1"/>
</dbReference>
<evidence type="ECO:0000256" key="6">
    <source>
        <dbReference type="PIRSR" id="PIRSR602081-2"/>
    </source>
</evidence>
<dbReference type="Proteomes" id="UP000603453">
    <property type="component" value="Unassembled WGS sequence"/>
</dbReference>
<dbReference type="InterPro" id="IPR036134">
    <property type="entry name" value="Crypto/Photolyase_FAD-like_sf"/>
</dbReference>
<dbReference type="GO" id="GO:0003904">
    <property type="term" value="F:deoxyribodipyrimidine photo-lyase activity"/>
    <property type="evidence" value="ECO:0007669"/>
    <property type="project" value="TreeGrafter"/>
</dbReference>
<feature type="binding site" evidence="5">
    <location>
        <position position="255"/>
    </location>
    <ligand>
        <name>FAD</name>
        <dbReference type="ChEBI" id="CHEBI:57692"/>
    </ligand>
</feature>
<comment type="similarity">
    <text evidence="1 7">Belongs to the DNA photolyase class-1 family.</text>
</comment>
<evidence type="ECO:0000256" key="5">
    <source>
        <dbReference type="PIRSR" id="PIRSR602081-1"/>
    </source>
</evidence>
<dbReference type="Gene3D" id="1.25.40.80">
    <property type="match status" value="1"/>
</dbReference>
<feature type="site" description="Electron transfer via tryptophanyl radical" evidence="6">
    <location>
        <position position="437"/>
    </location>
</feature>
<dbReference type="NCBIfam" id="TIGR02765">
    <property type="entry name" value="crypto_DASH"/>
    <property type="match status" value="1"/>
</dbReference>
<dbReference type="GO" id="GO:0003684">
    <property type="term" value="F:damaged DNA binding"/>
    <property type="evidence" value="ECO:0007669"/>
    <property type="project" value="TreeGrafter"/>
</dbReference>
<feature type="binding site" evidence="5">
    <location>
        <begin position="315"/>
        <end position="322"/>
    </location>
    <ligand>
        <name>FAD</name>
        <dbReference type="ChEBI" id="CHEBI:57692"/>
    </ligand>
</feature>
<evidence type="ECO:0000313" key="10">
    <source>
        <dbReference type="Proteomes" id="UP000603453"/>
    </source>
</evidence>
<evidence type="ECO:0000259" key="8">
    <source>
        <dbReference type="PROSITE" id="PS51645"/>
    </source>
</evidence>
<accession>A0A8H7R3R4</accession>